<dbReference type="RefSeq" id="WP_010747917.1">
    <property type="nucleotide sequence ID" value="NZ_BAAAXK010000047.1"/>
</dbReference>
<dbReference type="GeneID" id="15141759"/>
<protein>
    <submittedName>
        <fullName evidence="3">Uncharacterized protein</fullName>
    </submittedName>
</protein>
<dbReference type="Proteomes" id="UP000286288">
    <property type="component" value="Unassembled WGS sequence"/>
</dbReference>
<evidence type="ECO:0000313" key="3">
    <source>
        <dbReference type="EMBL" id="RHK05518.1"/>
    </source>
</evidence>
<evidence type="ECO:0000313" key="5">
    <source>
        <dbReference type="Proteomes" id="UP000422837"/>
    </source>
</evidence>
<reference evidence="2 5" key="2">
    <citation type="submission" date="2019-11" db="EMBL/GenBank/DDBJ databases">
        <title>Detection and genome characteristic of a blood enterococcus casselifavus isolate from Zhengzhou,china.</title>
        <authorList>
            <person name="Wen P."/>
        </authorList>
    </citation>
    <scope>NUCLEOTIDE SEQUENCE [LARGE SCALE GENOMIC DNA]</scope>
    <source>
        <strain evidence="2 5">EC291</strain>
    </source>
</reference>
<name>A0A377MNE6_ENTCA</name>
<dbReference type="EMBL" id="QRMZ01000018">
    <property type="protein sequence ID" value="RHK05518.1"/>
    <property type="molecule type" value="Genomic_DNA"/>
</dbReference>
<dbReference type="Proteomes" id="UP000422837">
    <property type="component" value="Chromosome"/>
</dbReference>
<accession>A0A377MNE6</accession>
<proteinExistence type="predicted"/>
<evidence type="ECO:0000313" key="2">
    <source>
        <dbReference type="EMBL" id="QGN29074.1"/>
    </source>
</evidence>
<evidence type="ECO:0000313" key="4">
    <source>
        <dbReference type="Proteomes" id="UP000286288"/>
    </source>
</evidence>
<sequence>MIEKERARRIVDEVVTYFLSHDCQKIISEMAFEAEGFKAVVQGQFPEQPSDLEHFIDMLNTPRDSTLENYYVELLGGHQTIHEEKDYYLLGLMIDEASIMYEDEQLIVELYRKKYN</sequence>
<organism evidence="3 4">
    <name type="scientific">Enterococcus casseliflavus</name>
    <name type="common">Enterococcus flavescens</name>
    <dbReference type="NCBI Taxonomy" id="37734"/>
    <lineage>
        <taxon>Bacteria</taxon>
        <taxon>Bacillati</taxon>
        <taxon>Bacillota</taxon>
        <taxon>Bacilli</taxon>
        <taxon>Lactobacillales</taxon>
        <taxon>Enterococcaceae</taxon>
        <taxon>Enterococcus</taxon>
    </lineage>
</organism>
<dbReference type="Proteomes" id="UP001268896">
    <property type="component" value="Unassembled WGS sequence"/>
</dbReference>
<dbReference type="AlphaFoldDB" id="A0A377MNE6"/>
<dbReference type="EMBL" id="JARQDV010000006">
    <property type="protein sequence ID" value="MDT2965280.1"/>
    <property type="molecule type" value="Genomic_DNA"/>
</dbReference>
<evidence type="ECO:0000313" key="1">
    <source>
        <dbReference type="EMBL" id="MDT2965280.1"/>
    </source>
</evidence>
<reference evidence="3 4" key="1">
    <citation type="submission" date="2018-08" db="EMBL/GenBank/DDBJ databases">
        <title>A genome reference for cultivated species of the human gut microbiota.</title>
        <authorList>
            <person name="Zou Y."/>
            <person name="Xue W."/>
            <person name="Luo G."/>
        </authorList>
    </citation>
    <scope>NUCLEOTIDE SEQUENCE [LARGE SCALE GENOMIC DNA]</scope>
    <source>
        <strain evidence="3 4">AF48-16</strain>
    </source>
</reference>
<reference evidence="1" key="3">
    <citation type="submission" date="2023-03" db="EMBL/GenBank/DDBJ databases">
        <authorList>
            <person name="Shen W."/>
            <person name="Cai J."/>
        </authorList>
    </citation>
    <scope>NUCLEOTIDE SEQUENCE</scope>
    <source>
        <strain evidence="1">K72-2</strain>
    </source>
</reference>
<dbReference type="EMBL" id="CP046123">
    <property type="protein sequence ID" value="QGN29074.1"/>
    <property type="molecule type" value="Genomic_DNA"/>
</dbReference>
<gene>
    <name evidence="3" type="ORF">DW084_13100</name>
    <name evidence="2" type="ORF">GFU50_06000</name>
    <name evidence="1" type="ORF">P7I32_11705</name>
</gene>